<protein>
    <submittedName>
        <fullName evidence="1">Uncharacterized protein</fullName>
    </submittedName>
</protein>
<sequence>DLDPTVKISVSRLFDVIKTEALKNQQSFDLYQANRDRTTSKSLAKAYRPNIDKIDRNLCEQNVEMTNLQYERILMLQLKDAYIAKVNIGLMNAQQQQKNRKERIVAHS</sequence>
<proteinExistence type="predicted"/>
<evidence type="ECO:0000313" key="1">
    <source>
        <dbReference type="EMBL" id="POM60042.1"/>
    </source>
</evidence>
<dbReference type="Proteomes" id="UP000237271">
    <property type="component" value="Unassembled WGS sequence"/>
</dbReference>
<gene>
    <name evidence="1" type="ORF">PHPALM_31142</name>
</gene>
<dbReference type="OrthoDB" id="126377at2759"/>
<evidence type="ECO:0000313" key="2">
    <source>
        <dbReference type="Proteomes" id="UP000237271"/>
    </source>
</evidence>
<comment type="caution">
    <text evidence="1">The sequence shown here is derived from an EMBL/GenBank/DDBJ whole genome shotgun (WGS) entry which is preliminary data.</text>
</comment>
<reference evidence="1 2" key="1">
    <citation type="journal article" date="2017" name="Genome Biol. Evol.">
        <title>Phytophthora megakarya and P. palmivora, closely related causal agents of cacao black pod rot, underwent increases in genome sizes and gene numbers by different mechanisms.</title>
        <authorList>
            <person name="Ali S.S."/>
            <person name="Shao J."/>
            <person name="Lary D.J."/>
            <person name="Kronmiller B."/>
            <person name="Shen D."/>
            <person name="Strem M.D."/>
            <person name="Amoako-Attah I."/>
            <person name="Akrofi A.Y."/>
            <person name="Begoude B.A."/>
            <person name="Ten Hoopen G.M."/>
            <person name="Coulibaly K."/>
            <person name="Kebe B.I."/>
            <person name="Melnick R.L."/>
            <person name="Guiltinan M.J."/>
            <person name="Tyler B.M."/>
            <person name="Meinhardt L.W."/>
            <person name="Bailey B.A."/>
        </authorList>
    </citation>
    <scope>NUCLEOTIDE SEQUENCE [LARGE SCALE GENOMIC DNA]</scope>
    <source>
        <strain evidence="2">sbr112.9</strain>
    </source>
</reference>
<dbReference type="EMBL" id="NCKW01016951">
    <property type="protein sequence ID" value="POM60042.1"/>
    <property type="molecule type" value="Genomic_DNA"/>
</dbReference>
<feature type="non-terminal residue" evidence="1">
    <location>
        <position position="1"/>
    </location>
</feature>
<keyword evidence="2" id="KW-1185">Reference proteome</keyword>
<organism evidence="1 2">
    <name type="scientific">Phytophthora palmivora</name>
    <dbReference type="NCBI Taxonomy" id="4796"/>
    <lineage>
        <taxon>Eukaryota</taxon>
        <taxon>Sar</taxon>
        <taxon>Stramenopiles</taxon>
        <taxon>Oomycota</taxon>
        <taxon>Peronosporomycetes</taxon>
        <taxon>Peronosporales</taxon>
        <taxon>Peronosporaceae</taxon>
        <taxon>Phytophthora</taxon>
    </lineage>
</organism>
<name>A0A2P4X3B0_9STRA</name>
<dbReference type="AlphaFoldDB" id="A0A2P4X3B0"/>
<accession>A0A2P4X3B0</accession>